<dbReference type="InterPro" id="IPR050975">
    <property type="entry name" value="Sleep_regulator"/>
</dbReference>
<feature type="signal peptide" evidence="3">
    <location>
        <begin position="1"/>
        <end position="28"/>
    </location>
</feature>
<sequence>MRKGEISVIKHTCCVVAVLFMAVHGGTAIMCWECNSIYDPNCNDPFNNYTMAQVDCSQRSLPHYPNTPATLCRKVIQKVNKEYRYIRSCGWLTDEKRESECIKRSGTYHVLIQYCNCKVDGCNDAPPIQFSFLTQGVAVVASIVSSRMF</sequence>
<protein>
    <submittedName>
        <fullName evidence="5">Uncharacterized protein LOC111088743</fullName>
    </submittedName>
</protein>
<dbReference type="Pfam" id="PF17064">
    <property type="entry name" value="QVR"/>
    <property type="match status" value="1"/>
</dbReference>
<keyword evidence="4" id="KW-1185">Reference proteome</keyword>
<evidence type="ECO:0000256" key="3">
    <source>
        <dbReference type="SAM" id="SignalP"/>
    </source>
</evidence>
<dbReference type="PANTHER" id="PTHR33562">
    <property type="entry name" value="ATILLA, ISOFORM B-RELATED-RELATED"/>
    <property type="match status" value="1"/>
</dbReference>
<evidence type="ECO:0000313" key="5">
    <source>
        <dbReference type="RefSeq" id="XP_022255331.1"/>
    </source>
</evidence>
<proteinExistence type="predicted"/>
<dbReference type="PANTHER" id="PTHR33562:SF2">
    <property type="entry name" value="PROTEIN QUIVER"/>
    <property type="match status" value="1"/>
</dbReference>
<reference evidence="5" key="1">
    <citation type="submission" date="2025-08" db="UniProtKB">
        <authorList>
            <consortium name="RefSeq"/>
        </authorList>
    </citation>
    <scope>IDENTIFICATION</scope>
    <source>
        <tissue evidence="5">Muscle</tissue>
    </source>
</reference>
<dbReference type="InterPro" id="IPR031424">
    <property type="entry name" value="QVR-like"/>
</dbReference>
<evidence type="ECO:0000313" key="4">
    <source>
        <dbReference type="Proteomes" id="UP000694941"/>
    </source>
</evidence>
<keyword evidence="2" id="KW-0325">Glycoprotein</keyword>
<dbReference type="Proteomes" id="UP000694941">
    <property type="component" value="Unplaced"/>
</dbReference>
<keyword evidence="1 3" id="KW-0732">Signal</keyword>
<name>A0ABM1THH5_LIMPO</name>
<gene>
    <name evidence="5" type="primary">LOC111088743</name>
</gene>
<feature type="chain" id="PRO_5045978737" evidence="3">
    <location>
        <begin position="29"/>
        <end position="149"/>
    </location>
</feature>
<evidence type="ECO:0000256" key="2">
    <source>
        <dbReference type="ARBA" id="ARBA00023180"/>
    </source>
</evidence>
<accession>A0ABM1THH5</accession>
<organism evidence="4 5">
    <name type="scientific">Limulus polyphemus</name>
    <name type="common">Atlantic horseshoe crab</name>
    <dbReference type="NCBI Taxonomy" id="6850"/>
    <lineage>
        <taxon>Eukaryota</taxon>
        <taxon>Metazoa</taxon>
        <taxon>Ecdysozoa</taxon>
        <taxon>Arthropoda</taxon>
        <taxon>Chelicerata</taxon>
        <taxon>Merostomata</taxon>
        <taxon>Xiphosura</taxon>
        <taxon>Limulidae</taxon>
        <taxon>Limulus</taxon>
    </lineage>
</organism>
<dbReference type="RefSeq" id="XP_022255331.1">
    <property type="nucleotide sequence ID" value="XM_022399623.1"/>
</dbReference>
<dbReference type="GeneID" id="111088743"/>
<evidence type="ECO:0000256" key="1">
    <source>
        <dbReference type="ARBA" id="ARBA00022729"/>
    </source>
</evidence>